<dbReference type="EMBL" id="JAALHA020000038">
    <property type="protein sequence ID" value="MDR9900724.1"/>
    <property type="molecule type" value="Genomic_DNA"/>
</dbReference>
<dbReference type="Proteomes" id="UP000667802">
    <property type="component" value="Unassembled WGS sequence"/>
</dbReference>
<accession>A0AAP5MEC3</accession>
<dbReference type="RefSeq" id="WP_208344290.1">
    <property type="nucleotide sequence ID" value="NZ_CAWQFN010000490.1"/>
</dbReference>
<dbReference type="AlphaFoldDB" id="A0AAP5MEC3"/>
<gene>
    <name evidence="1" type="ORF">G7B40_040260</name>
</gene>
<reference evidence="2" key="1">
    <citation type="journal article" date="2021" name="Science">
        <title>Hunting the eagle killer: A cyanobacterial neurotoxin causes vacuolar myelinopathy.</title>
        <authorList>
            <person name="Breinlinger S."/>
            <person name="Phillips T.J."/>
            <person name="Haram B.N."/>
            <person name="Mares J."/>
            <person name="Martinez Yerena J.A."/>
            <person name="Hrouzek P."/>
            <person name="Sobotka R."/>
            <person name="Henderson W.M."/>
            <person name="Schmieder P."/>
            <person name="Williams S.M."/>
            <person name="Lauderdale J.D."/>
            <person name="Wilde H.D."/>
            <person name="Gerrin W."/>
            <person name="Kust A."/>
            <person name="Washington J.W."/>
            <person name="Wagner C."/>
            <person name="Geier B."/>
            <person name="Liebeke M."/>
            <person name="Enke H."/>
            <person name="Niedermeyer T.H.J."/>
            <person name="Wilde S.B."/>
        </authorList>
    </citation>
    <scope>NUCLEOTIDE SEQUENCE [LARGE SCALE GENOMIC DNA]</scope>
    <source>
        <strain evidence="2">Thurmond2011</strain>
    </source>
</reference>
<sequence>MTIIHPVYWQIYIRKPDGWCCKTGAVFYNPNNQAVDPDNFCSLYNLTHEDVIIELFRRYHGKLGYYLANLRDKQYHYCGLEFKDVRTKFLELGIGRVDPIK</sequence>
<protein>
    <submittedName>
        <fullName evidence="1">Uncharacterized protein</fullName>
    </submittedName>
</protein>
<evidence type="ECO:0000313" key="2">
    <source>
        <dbReference type="Proteomes" id="UP000667802"/>
    </source>
</evidence>
<name>A0AAP5MEC3_9CYAN</name>
<comment type="caution">
    <text evidence="1">The sequence shown here is derived from an EMBL/GenBank/DDBJ whole genome shotgun (WGS) entry which is preliminary data.</text>
</comment>
<keyword evidence="2" id="KW-1185">Reference proteome</keyword>
<evidence type="ECO:0000313" key="1">
    <source>
        <dbReference type="EMBL" id="MDR9900724.1"/>
    </source>
</evidence>
<organism evidence="1 2">
    <name type="scientific">Aetokthonos hydrillicola Thurmond2011</name>
    <dbReference type="NCBI Taxonomy" id="2712845"/>
    <lineage>
        <taxon>Bacteria</taxon>
        <taxon>Bacillati</taxon>
        <taxon>Cyanobacteriota</taxon>
        <taxon>Cyanophyceae</taxon>
        <taxon>Nostocales</taxon>
        <taxon>Hapalosiphonaceae</taxon>
        <taxon>Aetokthonos</taxon>
    </lineage>
</organism>
<proteinExistence type="predicted"/>